<dbReference type="Gene3D" id="3.40.50.1820">
    <property type="entry name" value="alpha/beta hydrolase"/>
    <property type="match status" value="1"/>
</dbReference>
<feature type="transmembrane region" description="Helical" evidence="1">
    <location>
        <begin position="6"/>
        <end position="26"/>
    </location>
</feature>
<dbReference type="GeneID" id="94836377"/>
<dbReference type="VEuPathDB" id="TrichDB:TRFO_20936"/>
<keyword evidence="3" id="KW-1185">Reference proteome</keyword>
<sequence length="414" mass="47949">MNLKNIVHRICIQLFVMIFLFFIPFLTARKPVILVPGFTGSAVYATITKPDLYPQCPNIPVHFQFYPYNQTFLKQYPDCVGLFMTTYFNNESKKVESLPGIKIETAPYGDVDTLPSYSGVVERLLSEGYELNKTLFGFPYNWILYYSGIPEIFEDLKNRIEEATEQTGEKLILFGHSMGSHVVRMLINNHVDQNWVQKHIDRIVYNAPAFYGCSDLIRNVLTGTLEDDNYYEGLAKAIRQMPSVFLLFENYNIIKDKPVFYNKINQAQLYAENINNKFTSMKDNENTIVNPRNVVEFLHERGFLNEESLRVFETVESSLKDDKIVEPPVPTILFYNSGLPTPVYFNSTTYEIIKGEGDGFCQSDILDVVCGKWKNTKCIDWKKNDENFGHIPMLKSKEELDMIIDFFEQKNKEL</sequence>
<comment type="caution">
    <text evidence="2">The sequence shown here is derived from an EMBL/GenBank/DDBJ whole genome shotgun (WGS) entry which is preliminary data.</text>
</comment>
<dbReference type="RefSeq" id="XP_068363156.1">
    <property type="nucleotide sequence ID" value="XM_068501673.1"/>
</dbReference>
<dbReference type="GO" id="GO:0008374">
    <property type="term" value="F:O-acyltransferase activity"/>
    <property type="evidence" value="ECO:0007669"/>
    <property type="project" value="InterPro"/>
</dbReference>
<reference evidence="2" key="1">
    <citation type="submission" date="2016-10" db="EMBL/GenBank/DDBJ databases">
        <authorList>
            <person name="Benchimol M."/>
            <person name="Almeida L.G."/>
            <person name="Vasconcelos A.T."/>
            <person name="Perreira-Neves A."/>
            <person name="Rosa I.A."/>
            <person name="Tasca T."/>
            <person name="Bogo M.R."/>
            <person name="de Souza W."/>
        </authorList>
    </citation>
    <scope>NUCLEOTIDE SEQUENCE [LARGE SCALE GENOMIC DNA]</scope>
    <source>
        <strain evidence="2">K</strain>
    </source>
</reference>
<keyword evidence="1" id="KW-1133">Transmembrane helix</keyword>
<gene>
    <name evidence="2" type="ORF">TRFO_20936</name>
</gene>
<dbReference type="SUPFAM" id="SSF53474">
    <property type="entry name" value="alpha/beta-Hydrolases"/>
    <property type="match status" value="1"/>
</dbReference>
<dbReference type="InterPro" id="IPR003386">
    <property type="entry name" value="LACT/PDAT_acylTrfase"/>
</dbReference>
<name>A0A1J4KJL9_9EUKA</name>
<dbReference type="EMBL" id="MLAK01000624">
    <property type="protein sequence ID" value="OHT10020.1"/>
    <property type="molecule type" value="Genomic_DNA"/>
</dbReference>
<dbReference type="GO" id="GO:0006629">
    <property type="term" value="P:lipid metabolic process"/>
    <property type="evidence" value="ECO:0007669"/>
    <property type="project" value="InterPro"/>
</dbReference>
<protein>
    <recommendedName>
        <fullName evidence="4">Lecithin:cholesterol acyltransferase family protein</fullName>
    </recommendedName>
</protein>
<accession>A0A1J4KJL9</accession>
<proteinExistence type="predicted"/>
<keyword evidence="1" id="KW-0812">Transmembrane</keyword>
<dbReference type="PANTHER" id="PTHR11440">
    <property type="entry name" value="LECITHIN-CHOLESTEROL ACYLTRANSFERASE-RELATED"/>
    <property type="match status" value="1"/>
</dbReference>
<organism evidence="2 3">
    <name type="scientific">Tritrichomonas foetus</name>
    <dbReference type="NCBI Taxonomy" id="1144522"/>
    <lineage>
        <taxon>Eukaryota</taxon>
        <taxon>Metamonada</taxon>
        <taxon>Parabasalia</taxon>
        <taxon>Tritrichomonadida</taxon>
        <taxon>Tritrichomonadidae</taxon>
        <taxon>Tritrichomonas</taxon>
    </lineage>
</organism>
<dbReference type="InterPro" id="IPR029058">
    <property type="entry name" value="AB_hydrolase_fold"/>
</dbReference>
<dbReference type="AlphaFoldDB" id="A0A1J4KJL9"/>
<dbReference type="OrthoDB" id="190846at2759"/>
<evidence type="ECO:0000313" key="2">
    <source>
        <dbReference type="EMBL" id="OHT10020.1"/>
    </source>
</evidence>
<evidence type="ECO:0008006" key="4">
    <source>
        <dbReference type="Google" id="ProtNLM"/>
    </source>
</evidence>
<dbReference type="Proteomes" id="UP000179807">
    <property type="component" value="Unassembled WGS sequence"/>
</dbReference>
<dbReference type="Pfam" id="PF02450">
    <property type="entry name" value="LCAT"/>
    <property type="match status" value="1"/>
</dbReference>
<keyword evidence="1" id="KW-0472">Membrane</keyword>
<evidence type="ECO:0000313" key="3">
    <source>
        <dbReference type="Proteomes" id="UP000179807"/>
    </source>
</evidence>
<evidence type="ECO:0000256" key="1">
    <source>
        <dbReference type="SAM" id="Phobius"/>
    </source>
</evidence>